<evidence type="ECO:0000313" key="10">
    <source>
        <dbReference type="EMBL" id="OTP24836.1"/>
    </source>
</evidence>
<protein>
    <recommendedName>
        <fullName evidence="8 9">Accessory Sec system protein translocase subunit SecY2</fullName>
    </recommendedName>
</protein>
<dbReference type="AlphaFoldDB" id="A0A242KUB5"/>
<evidence type="ECO:0000256" key="5">
    <source>
        <dbReference type="ARBA" id="ARBA00022989"/>
    </source>
</evidence>
<dbReference type="Gene3D" id="1.10.3370.10">
    <property type="entry name" value="SecY subunit domain"/>
    <property type="match status" value="1"/>
</dbReference>
<dbReference type="Proteomes" id="UP000195024">
    <property type="component" value="Unassembled WGS sequence"/>
</dbReference>
<dbReference type="InterPro" id="IPR023201">
    <property type="entry name" value="SecY_dom_sf"/>
</dbReference>
<evidence type="ECO:0000256" key="2">
    <source>
        <dbReference type="ARBA" id="ARBA00022475"/>
    </source>
</evidence>
<dbReference type="InterPro" id="IPR014269">
    <property type="entry name" value="SecY2"/>
</dbReference>
<keyword evidence="5 8" id="KW-1133">Transmembrane helix</keyword>
<accession>A0A242KUB5</accession>
<dbReference type="PANTHER" id="PTHR10906">
    <property type="entry name" value="SECY/SEC61-ALPHA FAMILY MEMBER"/>
    <property type="match status" value="1"/>
</dbReference>
<feature type="transmembrane region" description="Helical" evidence="8">
    <location>
        <begin position="284"/>
        <end position="307"/>
    </location>
</feature>
<keyword evidence="1 8" id="KW-0813">Transport</keyword>
<name>A0A242KUB5_ENTMU</name>
<comment type="similarity">
    <text evidence="8">Belongs to the SecY/SEC61-alpha family. SecY2 subfamily.</text>
</comment>
<keyword evidence="4 8" id="KW-0653">Protein transport</keyword>
<feature type="transmembrane region" description="Helical" evidence="8">
    <location>
        <begin position="104"/>
        <end position="122"/>
    </location>
</feature>
<keyword evidence="3 8" id="KW-0812">Transmembrane</keyword>
<dbReference type="NCBIfam" id="TIGR02920">
    <property type="entry name" value="acc_sec_Y2"/>
    <property type="match status" value="1"/>
</dbReference>
<dbReference type="GO" id="GO:0006605">
    <property type="term" value="P:protein targeting"/>
    <property type="evidence" value="ECO:0007669"/>
    <property type="project" value="UniProtKB-UniRule"/>
</dbReference>
<dbReference type="GO" id="GO:0005886">
    <property type="term" value="C:plasma membrane"/>
    <property type="evidence" value="ECO:0007669"/>
    <property type="project" value="UniProtKB-SubCell"/>
</dbReference>
<comment type="subcellular location">
    <subcellularLocation>
        <location evidence="8">Cell membrane</location>
        <topology evidence="8">Multi-pass membrane protein</topology>
    </subcellularLocation>
</comment>
<evidence type="ECO:0000256" key="8">
    <source>
        <dbReference type="HAMAP-Rule" id="MF_01466"/>
    </source>
</evidence>
<reference evidence="10 11" key="1">
    <citation type="submission" date="2017-05" db="EMBL/GenBank/DDBJ databases">
        <title>The Genome Sequence of Enterococcus mundtii 6B1_DIV0119.</title>
        <authorList>
            <consortium name="The Broad Institute Genomics Platform"/>
            <consortium name="The Broad Institute Genomic Center for Infectious Diseases"/>
            <person name="Earl A."/>
            <person name="Manson A."/>
            <person name="Schwartman J."/>
            <person name="Gilmore M."/>
            <person name="Abouelleil A."/>
            <person name="Cao P."/>
            <person name="Chapman S."/>
            <person name="Cusick C."/>
            <person name="Shea T."/>
            <person name="Young S."/>
            <person name="Neafsey D."/>
            <person name="Nusbaum C."/>
            <person name="Birren B."/>
        </authorList>
    </citation>
    <scope>NUCLEOTIDE SEQUENCE [LARGE SCALE GENOMIC DNA]</scope>
    <source>
        <strain evidence="10 11">6B1_DIV0119</strain>
    </source>
</reference>
<dbReference type="PRINTS" id="PR00303">
    <property type="entry name" value="SECYTRNLCASE"/>
</dbReference>
<feature type="transmembrane region" description="Helical" evidence="8">
    <location>
        <begin position="134"/>
        <end position="151"/>
    </location>
</feature>
<evidence type="ECO:0000256" key="6">
    <source>
        <dbReference type="ARBA" id="ARBA00023010"/>
    </source>
</evidence>
<dbReference type="InterPro" id="IPR002208">
    <property type="entry name" value="SecY/SEC61-alpha"/>
</dbReference>
<comment type="subunit">
    <text evidence="8">Component of the accessory SecA2/SecY2 protein translocase complex required to export cell wall proteins. May form heterotrimers with SecE and SecG subunits.</text>
</comment>
<dbReference type="GO" id="GO:0065002">
    <property type="term" value="P:intracellular protein transmembrane transport"/>
    <property type="evidence" value="ECO:0007669"/>
    <property type="project" value="UniProtKB-UniRule"/>
</dbReference>
<comment type="caution">
    <text evidence="10">The sequence shown here is derived from an EMBL/GenBank/DDBJ whole genome shotgun (WGS) entry which is preliminary data.</text>
</comment>
<feature type="transmembrane region" description="Helical" evidence="8">
    <location>
        <begin position="344"/>
        <end position="365"/>
    </location>
</feature>
<comment type="function">
    <text evidence="8">Part of the accessory SecA2/SecY2 system specifically required for export of possible cell wall proteins. The central subunit of a protein translocation channel.</text>
</comment>
<feature type="transmembrane region" description="Helical" evidence="8">
    <location>
        <begin position="12"/>
        <end position="29"/>
    </location>
</feature>
<evidence type="ECO:0000256" key="3">
    <source>
        <dbReference type="ARBA" id="ARBA00022692"/>
    </source>
</evidence>
<proteinExistence type="inferred from homology"/>
<keyword evidence="7 8" id="KW-0472">Membrane</keyword>
<comment type="caution">
    <text evidence="8">Lacks conserved residue(s) required for the propagation of feature annotation.</text>
</comment>
<feature type="transmembrane region" description="Helical" evidence="8">
    <location>
        <begin position="246"/>
        <end position="264"/>
    </location>
</feature>
<keyword evidence="2 8" id="KW-1003">Cell membrane</keyword>
<keyword evidence="6 8" id="KW-0811">Translocation</keyword>
<evidence type="ECO:0000256" key="1">
    <source>
        <dbReference type="ARBA" id="ARBA00022448"/>
    </source>
</evidence>
<evidence type="ECO:0000256" key="7">
    <source>
        <dbReference type="ARBA" id="ARBA00023136"/>
    </source>
</evidence>
<organism evidence="10 11">
    <name type="scientific">Enterococcus mundtii</name>
    <dbReference type="NCBI Taxonomy" id="53346"/>
    <lineage>
        <taxon>Bacteria</taxon>
        <taxon>Bacillati</taxon>
        <taxon>Bacillota</taxon>
        <taxon>Bacilli</taxon>
        <taxon>Lactobacillales</taxon>
        <taxon>Enterococcaceae</taxon>
        <taxon>Enterococcus</taxon>
    </lineage>
</organism>
<evidence type="ECO:0000313" key="11">
    <source>
        <dbReference type="Proteomes" id="UP000195024"/>
    </source>
</evidence>
<sequence length="408" mass="46524">MNNFYKKKAKKKVFFSLLIIFIYILGSNLEIPGTNTQSLLKLSNTSSNIMFGLSMTGLSLNKLSVFSLGLGPWMSSQILWQVMSVTKLFHVQKLTTNQAYKRKYVFSLILGIIQSLSVISQYQGTSVAKLSLSSWLLVLIMVAGLVMLIWLGNLNTQYGLGGSTIIIIVSMLRTGISQIIRNIPRGTFHLMNYLVPFLFILFLSYVILQFYQGERRLPLKHVMLDDKYLSESYLPIPTNPAGGMPLMFAFSSVLFPQYILYVLKDMDPENKIYEKVYEAIQLDRLLGIILLILFLVLLSYGFAYVNIDYKEIAESLKKAGDYFDNVYPGKNTEHYLFDKITRMATVSALFNALIIGIPMLLSLYIKGVGGWTQLISSWLILIILIQQIEKEFSNLYHRNDYQLFVKGE</sequence>
<feature type="transmembrane region" description="Helical" evidence="8">
    <location>
        <begin position="193"/>
        <end position="211"/>
    </location>
</feature>
<evidence type="ECO:0000256" key="4">
    <source>
        <dbReference type="ARBA" id="ARBA00022927"/>
    </source>
</evidence>
<feature type="transmembrane region" description="Helical" evidence="8">
    <location>
        <begin position="49"/>
        <end position="70"/>
    </location>
</feature>
<dbReference type="PIRSF" id="PIRSF004557">
    <property type="entry name" value="SecY"/>
    <property type="match status" value="1"/>
</dbReference>
<evidence type="ECO:0000256" key="9">
    <source>
        <dbReference type="NCBIfam" id="TIGR02920"/>
    </source>
</evidence>
<dbReference type="SUPFAM" id="SSF103491">
    <property type="entry name" value="Preprotein translocase SecY subunit"/>
    <property type="match status" value="1"/>
</dbReference>
<dbReference type="EMBL" id="NGMS01000004">
    <property type="protein sequence ID" value="OTP24836.1"/>
    <property type="molecule type" value="Genomic_DNA"/>
</dbReference>
<dbReference type="HAMAP" id="MF_01466">
    <property type="entry name" value="SecY2"/>
    <property type="match status" value="1"/>
</dbReference>
<dbReference type="Pfam" id="PF00344">
    <property type="entry name" value="SecY"/>
    <property type="match status" value="1"/>
</dbReference>
<dbReference type="RefSeq" id="WP_086335529.1">
    <property type="nucleotide sequence ID" value="NZ_NGMS01000004.1"/>
</dbReference>
<gene>
    <name evidence="8" type="primary">secY2</name>
    <name evidence="10" type="ORF">A5802_002991</name>
</gene>